<organism evidence="1 2">
    <name type="scientific">Acrocarpospora phusangensis</name>
    <dbReference type="NCBI Taxonomy" id="1070424"/>
    <lineage>
        <taxon>Bacteria</taxon>
        <taxon>Bacillati</taxon>
        <taxon>Actinomycetota</taxon>
        <taxon>Actinomycetes</taxon>
        <taxon>Streptosporangiales</taxon>
        <taxon>Streptosporangiaceae</taxon>
        <taxon>Acrocarpospora</taxon>
    </lineage>
</organism>
<gene>
    <name evidence="1" type="ORF">Aph01nite_56420</name>
</gene>
<reference evidence="1" key="1">
    <citation type="submission" date="2021-01" db="EMBL/GenBank/DDBJ databases">
        <title>Whole genome shotgun sequence of Acrocarpospora phusangensis NBRC 108782.</title>
        <authorList>
            <person name="Komaki H."/>
            <person name="Tamura T."/>
        </authorList>
    </citation>
    <scope>NUCLEOTIDE SEQUENCE</scope>
    <source>
        <strain evidence="1">NBRC 108782</strain>
    </source>
</reference>
<evidence type="ECO:0000313" key="2">
    <source>
        <dbReference type="Proteomes" id="UP000640052"/>
    </source>
</evidence>
<proteinExistence type="predicted"/>
<comment type="caution">
    <text evidence="1">The sequence shown here is derived from an EMBL/GenBank/DDBJ whole genome shotgun (WGS) entry which is preliminary data.</text>
</comment>
<dbReference type="EMBL" id="BOOA01000053">
    <property type="protein sequence ID" value="GIH27332.1"/>
    <property type="molecule type" value="Genomic_DNA"/>
</dbReference>
<keyword evidence="2" id="KW-1185">Reference proteome</keyword>
<accession>A0A919UQW7</accession>
<evidence type="ECO:0000313" key="1">
    <source>
        <dbReference type="EMBL" id="GIH27332.1"/>
    </source>
</evidence>
<name>A0A919UQW7_9ACTN</name>
<protein>
    <submittedName>
        <fullName evidence="1">Uncharacterized protein</fullName>
    </submittedName>
</protein>
<dbReference type="Proteomes" id="UP000640052">
    <property type="component" value="Unassembled WGS sequence"/>
</dbReference>
<dbReference type="AlphaFoldDB" id="A0A919UQW7"/>
<sequence>MWGWQSLLGVKVGAVKERRSWPTMLVASALTVSCALVAGVGASAALAELTRQPTTQELRQAAAAEVGRRWRVWPAGKVFPATIAYTGEQGGAERARRVGISARTDCAAAVDAALRETMKAARCQGVLRATYLDALQGIVVTVGVAAFPDAGAADSAAAALPQGGKPAPGLRALAFPRTVADRFTAAGRQVATVRRAGPYLVMTTAGQTDGRPARALGRQRPTMFTFTGDLADQIAKDLLTPVLPDCASKEFQC</sequence>